<dbReference type="EMBL" id="JAJAPW010000003">
    <property type="protein sequence ID" value="MCB4798815.1"/>
    <property type="molecule type" value="Genomic_DNA"/>
</dbReference>
<dbReference type="AlphaFoldDB" id="A0A9X1I0R8"/>
<protein>
    <submittedName>
        <fullName evidence="2">BLUF domain-containing protein</fullName>
    </submittedName>
</protein>
<comment type="caution">
    <text evidence="2">The sequence shown here is derived from an EMBL/GenBank/DDBJ whole genome shotgun (WGS) entry which is preliminary data.</text>
</comment>
<dbReference type="PROSITE" id="PS50925">
    <property type="entry name" value="BLUF"/>
    <property type="match status" value="1"/>
</dbReference>
<organism evidence="2 3">
    <name type="scientific">Neotamlana laminarinivorans</name>
    <dbReference type="NCBI Taxonomy" id="2883124"/>
    <lineage>
        <taxon>Bacteria</taxon>
        <taxon>Pseudomonadati</taxon>
        <taxon>Bacteroidota</taxon>
        <taxon>Flavobacteriia</taxon>
        <taxon>Flavobacteriales</taxon>
        <taxon>Flavobacteriaceae</taxon>
        <taxon>Neotamlana</taxon>
    </lineage>
</organism>
<dbReference type="SMART" id="SM01034">
    <property type="entry name" value="BLUF"/>
    <property type="match status" value="1"/>
</dbReference>
<evidence type="ECO:0000313" key="2">
    <source>
        <dbReference type="EMBL" id="MCB4798815.1"/>
    </source>
</evidence>
<accession>A0A9X1I0R8</accession>
<proteinExistence type="predicted"/>
<feature type="domain" description="BLUF" evidence="1">
    <location>
        <begin position="2"/>
        <end position="93"/>
    </location>
</feature>
<dbReference type="RefSeq" id="WP_226543158.1">
    <property type="nucleotide sequence ID" value="NZ_JAJAPW010000003.1"/>
</dbReference>
<dbReference type="SUPFAM" id="SSF54975">
    <property type="entry name" value="Acylphosphatase/BLUF domain-like"/>
    <property type="match status" value="1"/>
</dbReference>
<name>A0A9X1I0R8_9FLAO</name>
<dbReference type="Proteomes" id="UP001139199">
    <property type="component" value="Unassembled WGS sequence"/>
</dbReference>
<dbReference type="Pfam" id="PF04940">
    <property type="entry name" value="BLUF"/>
    <property type="match status" value="1"/>
</dbReference>
<sequence length="136" mass="15465">MLKTISYTSKVKPGLSILSAEMLFKETVSNNVKHNITGVLVKNKHVFFQIIEGDSDLINQLFKKITNDSRHNNIIQLVNRSISSRSFSNFNAGYTVIEDSESIYELHDYLLKLNSIQAENSSLFLEIVEELLEAVQ</sequence>
<evidence type="ECO:0000259" key="1">
    <source>
        <dbReference type="PROSITE" id="PS50925"/>
    </source>
</evidence>
<reference evidence="2" key="1">
    <citation type="submission" date="2021-10" db="EMBL/GenBank/DDBJ databases">
        <title>Tamlana sargassums sp. nov., and Tamlana laminarinivorans sp. nov., two new bacteria isolated from the brown alga.</title>
        <authorList>
            <person name="Li J."/>
        </authorList>
    </citation>
    <scope>NUCLEOTIDE SEQUENCE</scope>
    <source>
        <strain evidence="2">PT2-4</strain>
    </source>
</reference>
<dbReference type="GO" id="GO:0071949">
    <property type="term" value="F:FAD binding"/>
    <property type="evidence" value="ECO:0007669"/>
    <property type="project" value="InterPro"/>
</dbReference>
<evidence type="ECO:0000313" key="3">
    <source>
        <dbReference type="Proteomes" id="UP001139199"/>
    </source>
</evidence>
<dbReference type="InterPro" id="IPR036046">
    <property type="entry name" value="Acylphosphatase-like_dom_sf"/>
</dbReference>
<dbReference type="Gene3D" id="3.30.70.100">
    <property type="match status" value="1"/>
</dbReference>
<keyword evidence="3" id="KW-1185">Reference proteome</keyword>
<dbReference type="InterPro" id="IPR007024">
    <property type="entry name" value="BLUF_domain"/>
</dbReference>
<gene>
    <name evidence="2" type="ORF">LG649_08160</name>
</gene>
<dbReference type="GO" id="GO:0009882">
    <property type="term" value="F:blue light photoreceptor activity"/>
    <property type="evidence" value="ECO:0007669"/>
    <property type="project" value="InterPro"/>
</dbReference>